<name>A0ACB6RWN8_9PLEO</name>
<dbReference type="Proteomes" id="UP000799754">
    <property type="component" value="Unassembled WGS sequence"/>
</dbReference>
<protein>
    <submittedName>
        <fullName evidence="1">Uncharacterized protein</fullName>
    </submittedName>
</protein>
<evidence type="ECO:0000313" key="2">
    <source>
        <dbReference type="Proteomes" id="UP000799754"/>
    </source>
</evidence>
<organism evidence="1 2">
    <name type="scientific">Macroventuria anomochaeta</name>
    <dbReference type="NCBI Taxonomy" id="301207"/>
    <lineage>
        <taxon>Eukaryota</taxon>
        <taxon>Fungi</taxon>
        <taxon>Dikarya</taxon>
        <taxon>Ascomycota</taxon>
        <taxon>Pezizomycotina</taxon>
        <taxon>Dothideomycetes</taxon>
        <taxon>Pleosporomycetidae</taxon>
        <taxon>Pleosporales</taxon>
        <taxon>Pleosporineae</taxon>
        <taxon>Didymellaceae</taxon>
        <taxon>Macroventuria</taxon>
    </lineage>
</organism>
<reference evidence="1" key="1">
    <citation type="journal article" date="2020" name="Stud. Mycol.">
        <title>101 Dothideomycetes genomes: a test case for predicting lifestyles and emergence of pathogens.</title>
        <authorList>
            <person name="Haridas S."/>
            <person name="Albert R."/>
            <person name="Binder M."/>
            <person name="Bloem J."/>
            <person name="Labutti K."/>
            <person name="Salamov A."/>
            <person name="Andreopoulos B."/>
            <person name="Baker S."/>
            <person name="Barry K."/>
            <person name="Bills G."/>
            <person name="Bluhm B."/>
            <person name="Cannon C."/>
            <person name="Castanera R."/>
            <person name="Culley D."/>
            <person name="Daum C."/>
            <person name="Ezra D."/>
            <person name="Gonzalez J."/>
            <person name="Henrissat B."/>
            <person name="Kuo A."/>
            <person name="Liang C."/>
            <person name="Lipzen A."/>
            <person name="Lutzoni F."/>
            <person name="Magnuson J."/>
            <person name="Mondo S."/>
            <person name="Nolan M."/>
            <person name="Ohm R."/>
            <person name="Pangilinan J."/>
            <person name="Park H.-J."/>
            <person name="Ramirez L."/>
            <person name="Alfaro M."/>
            <person name="Sun H."/>
            <person name="Tritt A."/>
            <person name="Yoshinaga Y."/>
            <person name="Zwiers L.-H."/>
            <person name="Turgeon B."/>
            <person name="Goodwin S."/>
            <person name="Spatafora J."/>
            <person name="Crous P."/>
            <person name="Grigoriev I."/>
        </authorList>
    </citation>
    <scope>NUCLEOTIDE SEQUENCE</scope>
    <source>
        <strain evidence="1">CBS 525.71</strain>
    </source>
</reference>
<keyword evidence="2" id="KW-1185">Reference proteome</keyword>
<dbReference type="EMBL" id="MU006722">
    <property type="protein sequence ID" value="KAF2626208.1"/>
    <property type="molecule type" value="Genomic_DNA"/>
</dbReference>
<sequence length="264" mass="29799">MQEHATLPVTVPLSTWRGDSFSRSFPSSLSVAIFDATASAKKWRIDGLTIQELDMLAFSTRDLGADSDNNLTSITIRLSARDKESYPNVPRAWLALFLSRWYGLESICLEFRSRVLRENGLTTSIRKIQDTFEVSKDPLWPCRPEGPVTWTKLRKLSLCHFDSTPKALLSLITRHSSTLRDLRLNAIWLDGEGSVLSAEYSWREIFRSIRATTSLEKVALSGVFRNNSHEDDVWDFNNEGLAKVVASWITNGAECPLTDNLDSV</sequence>
<proteinExistence type="predicted"/>
<gene>
    <name evidence="1" type="ORF">BU25DRAFT_412043</name>
</gene>
<comment type="caution">
    <text evidence="1">The sequence shown here is derived from an EMBL/GenBank/DDBJ whole genome shotgun (WGS) entry which is preliminary data.</text>
</comment>
<evidence type="ECO:0000313" key="1">
    <source>
        <dbReference type="EMBL" id="KAF2626208.1"/>
    </source>
</evidence>
<accession>A0ACB6RWN8</accession>